<evidence type="ECO:0000256" key="3">
    <source>
        <dbReference type="ARBA" id="ARBA00022630"/>
    </source>
</evidence>
<evidence type="ECO:0000313" key="8">
    <source>
        <dbReference type="EMBL" id="GID80165.1"/>
    </source>
</evidence>
<evidence type="ECO:0000256" key="2">
    <source>
        <dbReference type="ARBA" id="ARBA00010790"/>
    </source>
</evidence>
<reference evidence="8 9" key="1">
    <citation type="submission" date="2021-01" db="EMBL/GenBank/DDBJ databases">
        <title>Whole genome shotgun sequence of Actinoplanes deccanensis NBRC 13994.</title>
        <authorList>
            <person name="Komaki H."/>
            <person name="Tamura T."/>
        </authorList>
    </citation>
    <scope>NUCLEOTIDE SEQUENCE [LARGE SCALE GENOMIC DNA]</scope>
    <source>
        <strain evidence="8 9">NBRC 13994</strain>
    </source>
</reference>
<dbReference type="InterPro" id="IPR000172">
    <property type="entry name" value="GMC_OxRdtase_N"/>
</dbReference>
<comment type="cofactor">
    <cofactor evidence="1">
        <name>FAD</name>
        <dbReference type="ChEBI" id="CHEBI:57692"/>
    </cofactor>
</comment>
<evidence type="ECO:0000256" key="5">
    <source>
        <dbReference type="RuleBase" id="RU003968"/>
    </source>
</evidence>
<dbReference type="PIRSF" id="PIRSF000137">
    <property type="entry name" value="Alcohol_oxidase"/>
    <property type="match status" value="1"/>
</dbReference>
<evidence type="ECO:0000259" key="7">
    <source>
        <dbReference type="PROSITE" id="PS00624"/>
    </source>
</evidence>
<dbReference type="RefSeq" id="WP_203777209.1">
    <property type="nucleotide sequence ID" value="NZ_BAAABO010000024.1"/>
</dbReference>
<dbReference type="PROSITE" id="PS00624">
    <property type="entry name" value="GMC_OXRED_2"/>
    <property type="match status" value="1"/>
</dbReference>
<dbReference type="Gene3D" id="3.50.50.60">
    <property type="entry name" value="FAD/NAD(P)-binding domain"/>
    <property type="match status" value="1"/>
</dbReference>
<dbReference type="InterPro" id="IPR007867">
    <property type="entry name" value="GMC_OxRtase_C"/>
</dbReference>
<protein>
    <submittedName>
        <fullName evidence="8">Choline dehydrogenase</fullName>
    </submittedName>
</protein>
<dbReference type="PROSITE" id="PS00623">
    <property type="entry name" value="GMC_OXRED_1"/>
    <property type="match status" value="1"/>
</dbReference>
<dbReference type="InterPro" id="IPR012132">
    <property type="entry name" value="GMC_OxRdtase"/>
</dbReference>
<accession>A0ABQ3YJJ2</accession>
<sequence>MTSAEFDYIVVGAGSAGSVLAARLSEDAAARVLLLEAGDAEPLPLMAVPPAWPALEATTANWGGESVPQAAAQGRRVSVPHGRALGGSSTINAMSFTRGHPSSYDRWATKGWTYADLLPYFRRNENLSGVADRDPAVRGMHGPLRVGPAVTRHPLSTAFLAAVAETGRPLVRDFSAGLDEGFGWADLSIADGRRSDAATAYLRPAADRSNLDIRTGTLVHRLLFTGERCTGVEYRTGGGPVVTATAVREVVVSAGAIGSPQLLMLSGIGPAADLRRHGIPVIADVPAVGTGLQDHPLSGIVYEASRTVPAAVNNHGEVQGAVRGTTGLDGPDLQILMIDVPLRREGLAGPDLDRGFTIGVSVLNPRSRGTVRLADARPGSTPLIDPAYYTAPEDLDTMVRGLRIARELGAADALKDWRSREALPGDRDLHDYARDNVRPYNHFAGTCRMGDGHDCVVDGELRVRGVTGLRIVDASVMPVLPSANTNATVYAIAERAADLMAGA</sequence>
<dbReference type="Proteomes" id="UP000609879">
    <property type="component" value="Unassembled WGS sequence"/>
</dbReference>
<evidence type="ECO:0000256" key="1">
    <source>
        <dbReference type="ARBA" id="ARBA00001974"/>
    </source>
</evidence>
<name>A0ABQ3YJJ2_9ACTN</name>
<evidence type="ECO:0000256" key="4">
    <source>
        <dbReference type="ARBA" id="ARBA00022827"/>
    </source>
</evidence>
<comment type="caution">
    <text evidence="8">The sequence shown here is derived from an EMBL/GenBank/DDBJ whole genome shotgun (WGS) entry which is preliminary data.</text>
</comment>
<dbReference type="EMBL" id="BOMI01000186">
    <property type="protein sequence ID" value="GID80165.1"/>
    <property type="molecule type" value="Genomic_DNA"/>
</dbReference>
<gene>
    <name evidence="8" type="ORF">Ade02nite_88060</name>
</gene>
<dbReference type="Pfam" id="PF00732">
    <property type="entry name" value="GMC_oxred_N"/>
    <property type="match status" value="1"/>
</dbReference>
<dbReference type="PANTHER" id="PTHR11552">
    <property type="entry name" value="GLUCOSE-METHANOL-CHOLINE GMC OXIDOREDUCTASE"/>
    <property type="match status" value="1"/>
</dbReference>
<evidence type="ECO:0000259" key="6">
    <source>
        <dbReference type="PROSITE" id="PS00623"/>
    </source>
</evidence>
<dbReference type="SUPFAM" id="SSF51905">
    <property type="entry name" value="FAD/NAD(P)-binding domain"/>
    <property type="match status" value="1"/>
</dbReference>
<comment type="similarity">
    <text evidence="2 5">Belongs to the GMC oxidoreductase family.</text>
</comment>
<dbReference type="Pfam" id="PF05199">
    <property type="entry name" value="GMC_oxred_C"/>
    <property type="match status" value="1"/>
</dbReference>
<dbReference type="SUPFAM" id="SSF54373">
    <property type="entry name" value="FAD-linked reductases, C-terminal domain"/>
    <property type="match status" value="1"/>
</dbReference>
<dbReference type="Gene3D" id="3.30.560.10">
    <property type="entry name" value="Glucose Oxidase, domain 3"/>
    <property type="match status" value="1"/>
</dbReference>
<dbReference type="PANTHER" id="PTHR11552:SF147">
    <property type="entry name" value="CHOLINE DEHYDROGENASE, MITOCHONDRIAL"/>
    <property type="match status" value="1"/>
</dbReference>
<feature type="domain" description="Glucose-methanol-choline oxidoreductase N-terminal" evidence="7">
    <location>
        <begin position="255"/>
        <end position="269"/>
    </location>
</feature>
<keyword evidence="4 5" id="KW-0274">FAD</keyword>
<keyword evidence="3 5" id="KW-0285">Flavoprotein</keyword>
<feature type="domain" description="Glucose-methanol-choline oxidoreductase N-terminal" evidence="6">
    <location>
        <begin position="82"/>
        <end position="105"/>
    </location>
</feature>
<proteinExistence type="inferred from homology"/>
<evidence type="ECO:0000313" key="9">
    <source>
        <dbReference type="Proteomes" id="UP000609879"/>
    </source>
</evidence>
<organism evidence="8 9">
    <name type="scientific">Paractinoplanes deccanensis</name>
    <dbReference type="NCBI Taxonomy" id="113561"/>
    <lineage>
        <taxon>Bacteria</taxon>
        <taxon>Bacillati</taxon>
        <taxon>Actinomycetota</taxon>
        <taxon>Actinomycetes</taxon>
        <taxon>Micromonosporales</taxon>
        <taxon>Micromonosporaceae</taxon>
        <taxon>Paractinoplanes</taxon>
    </lineage>
</organism>
<dbReference type="InterPro" id="IPR036188">
    <property type="entry name" value="FAD/NAD-bd_sf"/>
</dbReference>
<keyword evidence="9" id="KW-1185">Reference proteome</keyword>